<reference evidence="2" key="1">
    <citation type="submission" date="2021-02" db="EMBL/GenBank/DDBJ databases">
        <authorList>
            <person name="Nowell W R."/>
        </authorList>
    </citation>
    <scope>NUCLEOTIDE SEQUENCE</scope>
</reference>
<dbReference type="EMBL" id="CAJNOQ010019851">
    <property type="protein sequence ID" value="CAF1458202.1"/>
    <property type="molecule type" value="Genomic_DNA"/>
</dbReference>
<evidence type="ECO:0000313" key="4">
    <source>
        <dbReference type="EMBL" id="CAF4329394.1"/>
    </source>
</evidence>
<evidence type="ECO:0008006" key="6">
    <source>
        <dbReference type="Google" id="ProtNLM"/>
    </source>
</evidence>
<organism evidence="2 5">
    <name type="scientific">Didymodactylos carnosus</name>
    <dbReference type="NCBI Taxonomy" id="1234261"/>
    <lineage>
        <taxon>Eukaryota</taxon>
        <taxon>Metazoa</taxon>
        <taxon>Spiralia</taxon>
        <taxon>Gnathifera</taxon>
        <taxon>Rotifera</taxon>
        <taxon>Eurotatoria</taxon>
        <taxon>Bdelloidea</taxon>
        <taxon>Philodinida</taxon>
        <taxon>Philodinidae</taxon>
        <taxon>Didymodactylos</taxon>
    </lineage>
</organism>
<dbReference type="Proteomes" id="UP000677228">
    <property type="component" value="Unassembled WGS sequence"/>
</dbReference>
<dbReference type="Proteomes" id="UP000681722">
    <property type="component" value="Unassembled WGS sequence"/>
</dbReference>
<dbReference type="Gene3D" id="3.30.420.10">
    <property type="entry name" value="Ribonuclease H-like superfamily/Ribonuclease H"/>
    <property type="match status" value="1"/>
</dbReference>
<sequence>MFSARRNMGAGSIMIWAAFRPNGTSDICFIDTRLNANGYRKVLENHLVNIGTTFGVDDWLFQQDNAPIHQAKANLPWFRAKKIKLLEFRQN</sequence>
<dbReference type="EMBL" id="CAJOBC010085310">
    <property type="protein sequence ID" value="CAF4329394.1"/>
    <property type="molecule type" value="Genomic_DNA"/>
</dbReference>
<dbReference type="InterPro" id="IPR036397">
    <property type="entry name" value="RNaseH_sf"/>
</dbReference>
<comment type="caution">
    <text evidence="2">The sequence shown here is derived from an EMBL/GenBank/DDBJ whole genome shotgun (WGS) entry which is preliminary data.</text>
</comment>
<protein>
    <recommendedName>
        <fullName evidence="6">Transposase</fullName>
    </recommendedName>
</protein>
<evidence type="ECO:0000313" key="2">
    <source>
        <dbReference type="EMBL" id="CAF1458202.1"/>
    </source>
</evidence>
<dbReference type="GO" id="GO:0003676">
    <property type="term" value="F:nucleic acid binding"/>
    <property type="evidence" value="ECO:0007669"/>
    <property type="project" value="InterPro"/>
</dbReference>
<dbReference type="EMBL" id="CAJOBA010051815">
    <property type="protein sequence ID" value="CAF4248741.1"/>
    <property type="molecule type" value="Genomic_DNA"/>
</dbReference>
<dbReference type="AlphaFoldDB" id="A0A815Q7V0"/>
<gene>
    <name evidence="2" type="ORF">GPM918_LOCUS34983</name>
    <name evidence="1" type="ORF">OVA965_LOCUS34975</name>
    <name evidence="4" type="ORF">SRO942_LOCUS35699</name>
    <name evidence="3" type="ORF">TMI583_LOCUS35929</name>
</gene>
<dbReference type="EMBL" id="CAJNOK010029961">
    <property type="protein sequence ID" value="CAF1454529.1"/>
    <property type="molecule type" value="Genomic_DNA"/>
</dbReference>
<accession>A0A815Q7V0</accession>
<proteinExistence type="predicted"/>
<evidence type="ECO:0000313" key="1">
    <source>
        <dbReference type="EMBL" id="CAF1454529.1"/>
    </source>
</evidence>
<dbReference type="OrthoDB" id="9996331at2759"/>
<evidence type="ECO:0000313" key="3">
    <source>
        <dbReference type="EMBL" id="CAF4248741.1"/>
    </source>
</evidence>
<keyword evidence="5" id="KW-1185">Reference proteome</keyword>
<dbReference type="Proteomes" id="UP000682733">
    <property type="component" value="Unassembled WGS sequence"/>
</dbReference>
<dbReference type="Proteomes" id="UP000663829">
    <property type="component" value="Unassembled WGS sequence"/>
</dbReference>
<evidence type="ECO:0000313" key="5">
    <source>
        <dbReference type="Proteomes" id="UP000663829"/>
    </source>
</evidence>
<name>A0A815Q7V0_9BILA</name>